<dbReference type="OrthoDB" id="4008466at2"/>
<name>A0A345SWU0_9ACTN</name>
<sequence>MKVAVAQFGPTGTVSENQTVISRMTAAAAGAGADLIVFPEEAMLSADDSETPLPEAAATAWPGFVRHLSAAAREHGIAVIAGGYEADGTTPDLPYNSLVAVDTDGTVLATYRKMHLYDAFAYQESRRVLRGEAGPCVVRIGEFNVGLVNCYDIRFPEFTRTLVEMGADLLSVSAAWVRGPLKEDHWATLLRSRAIENTCWVVASSLVSEDCIGMSMTVDPLGVVRGALGEESEGLLLVDIDKERLDEARTRLPVLRNRRIFIQGR</sequence>
<dbReference type="GO" id="GO:0016787">
    <property type="term" value="F:hydrolase activity"/>
    <property type="evidence" value="ECO:0007669"/>
    <property type="project" value="UniProtKB-KW"/>
</dbReference>
<evidence type="ECO:0000259" key="2">
    <source>
        <dbReference type="PROSITE" id="PS50263"/>
    </source>
</evidence>
<dbReference type="PANTHER" id="PTHR23088:SF27">
    <property type="entry name" value="DEAMINATED GLUTATHIONE AMIDASE"/>
    <property type="match status" value="1"/>
</dbReference>
<comment type="similarity">
    <text evidence="1">Belongs to the carbon-nitrogen hydrolase superfamily. NIT1/NIT2 family.</text>
</comment>
<dbReference type="CDD" id="cd07581">
    <property type="entry name" value="nitrilase_3"/>
    <property type="match status" value="1"/>
</dbReference>
<dbReference type="AlphaFoldDB" id="A0A345SWU0"/>
<dbReference type="RefSeq" id="WP_111491051.1">
    <property type="nucleotide sequence ID" value="NZ_CP031264.1"/>
</dbReference>
<evidence type="ECO:0000313" key="3">
    <source>
        <dbReference type="EMBL" id="AXI78195.1"/>
    </source>
</evidence>
<organism evidence="3 4">
    <name type="scientific">Peterkaempfera bronchialis</name>
    <dbReference type="NCBI Taxonomy" id="2126346"/>
    <lineage>
        <taxon>Bacteria</taxon>
        <taxon>Bacillati</taxon>
        <taxon>Actinomycetota</taxon>
        <taxon>Actinomycetes</taxon>
        <taxon>Kitasatosporales</taxon>
        <taxon>Streptomycetaceae</taxon>
        <taxon>Peterkaempfera</taxon>
    </lineage>
</organism>
<proteinExistence type="inferred from homology"/>
<dbReference type="Pfam" id="PF00795">
    <property type="entry name" value="CN_hydrolase"/>
    <property type="match status" value="1"/>
</dbReference>
<evidence type="ECO:0000313" key="4">
    <source>
        <dbReference type="Proteomes" id="UP000249340"/>
    </source>
</evidence>
<keyword evidence="3" id="KW-0378">Hydrolase</keyword>
<dbReference type="InterPro" id="IPR003010">
    <property type="entry name" value="C-N_Hydrolase"/>
</dbReference>
<gene>
    <name evidence="3" type="ORF">C7M71_012840</name>
</gene>
<dbReference type="InterPro" id="IPR036526">
    <property type="entry name" value="C-N_Hydrolase_sf"/>
</dbReference>
<dbReference type="PANTHER" id="PTHR23088">
    <property type="entry name" value="NITRILASE-RELATED"/>
    <property type="match status" value="1"/>
</dbReference>
<dbReference type="PROSITE" id="PS50263">
    <property type="entry name" value="CN_HYDROLASE"/>
    <property type="match status" value="1"/>
</dbReference>
<reference evidence="4" key="1">
    <citation type="submission" date="2018-07" db="EMBL/GenBank/DDBJ databases">
        <title>Streptacidiphilus bronchialis DSM 106435 chromosome.</title>
        <authorList>
            <person name="Batra D."/>
            <person name="Gulvik C.A."/>
        </authorList>
    </citation>
    <scope>NUCLEOTIDE SEQUENCE [LARGE SCALE GENOMIC DNA]</scope>
    <source>
        <strain evidence="4">DSM 106435</strain>
    </source>
</reference>
<protein>
    <submittedName>
        <fullName evidence="3">Carbon-nitrogen hydrolase family protein</fullName>
    </submittedName>
</protein>
<dbReference type="SUPFAM" id="SSF56317">
    <property type="entry name" value="Carbon-nitrogen hydrolase"/>
    <property type="match status" value="1"/>
</dbReference>
<dbReference type="Proteomes" id="UP000249340">
    <property type="component" value="Chromosome"/>
</dbReference>
<keyword evidence="4" id="KW-1185">Reference proteome</keyword>
<dbReference type="EMBL" id="CP031264">
    <property type="protein sequence ID" value="AXI78195.1"/>
    <property type="molecule type" value="Genomic_DNA"/>
</dbReference>
<feature type="domain" description="CN hydrolase" evidence="2">
    <location>
        <begin position="1"/>
        <end position="242"/>
    </location>
</feature>
<dbReference type="Gene3D" id="3.60.110.10">
    <property type="entry name" value="Carbon-nitrogen hydrolase"/>
    <property type="match status" value="1"/>
</dbReference>
<accession>A0A345SWU0</accession>
<evidence type="ECO:0000256" key="1">
    <source>
        <dbReference type="ARBA" id="ARBA00010613"/>
    </source>
</evidence>
<dbReference type="KEGG" id="stri:C7M71_012840"/>